<name>B4NF42_DROWI</name>
<evidence type="ECO:0000313" key="5">
    <source>
        <dbReference type="EMBL" id="EDW83417.2"/>
    </source>
</evidence>
<dbReference type="HOGENOM" id="CLU_067356_1_0_1"/>
<evidence type="ECO:0000313" key="6">
    <source>
        <dbReference type="Proteomes" id="UP000007798"/>
    </source>
</evidence>
<protein>
    <recommendedName>
        <fullName evidence="7">ATP synthase mitochondrial F1 complex assembly factor 1</fullName>
    </recommendedName>
</protein>
<accession>B4NF42</accession>
<keyword evidence="4" id="KW-0496">Mitochondrion</keyword>
<evidence type="ECO:0000256" key="3">
    <source>
        <dbReference type="ARBA" id="ARBA00022946"/>
    </source>
</evidence>
<dbReference type="eggNOG" id="KOG3281">
    <property type="taxonomic scope" value="Eukaryota"/>
</dbReference>
<evidence type="ECO:0008006" key="7">
    <source>
        <dbReference type="Google" id="ProtNLM"/>
    </source>
</evidence>
<dbReference type="EMBL" id="CH964251">
    <property type="protein sequence ID" value="EDW83417.2"/>
    <property type="molecule type" value="Genomic_DNA"/>
</dbReference>
<dbReference type="PANTHER" id="PTHR13126:SF0">
    <property type="entry name" value="ATP SYNTHASE MITOCHONDRIAL F1 COMPLEX ASSEMBLY FACTOR 1"/>
    <property type="match status" value="1"/>
</dbReference>
<dbReference type="OrthoDB" id="16535at2759"/>
<dbReference type="InterPro" id="IPR010591">
    <property type="entry name" value="ATP11"/>
</dbReference>
<dbReference type="SMR" id="B4NF42"/>
<evidence type="ECO:0000256" key="4">
    <source>
        <dbReference type="ARBA" id="ARBA00023128"/>
    </source>
</evidence>
<keyword evidence="3" id="KW-0809">Transit peptide</keyword>
<sequence>MAMACARSKSKLIFEIFQRNQLIAKRSIAMSATRRAEEAIEQLKEKNPYYSKYADKIAKMQQTSAEEFLDRVERVINPIKDGKSQARSYSELLNPKEKLAKPGAAELPHKKLTDIMKLELLADKNCEEISQIWLEYHKTKDVLAATLTPAQYNTLMERAKEHPIFLLPLPRSEGFEFIMLQFAANTVHFTPLLAYQVHQENAPECLTLVHYTEMQDKGIVLLRGEYDNNVLTAQEAQCLANELQMFYYKTDENKLKLLDTFTKRPDEFKHMDLIKEVENIQLG</sequence>
<dbReference type="Pfam" id="PF06644">
    <property type="entry name" value="ATP11"/>
    <property type="match status" value="1"/>
</dbReference>
<organism evidence="5 6">
    <name type="scientific">Drosophila willistoni</name>
    <name type="common">Fruit fly</name>
    <dbReference type="NCBI Taxonomy" id="7260"/>
    <lineage>
        <taxon>Eukaryota</taxon>
        <taxon>Metazoa</taxon>
        <taxon>Ecdysozoa</taxon>
        <taxon>Arthropoda</taxon>
        <taxon>Hexapoda</taxon>
        <taxon>Insecta</taxon>
        <taxon>Pterygota</taxon>
        <taxon>Neoptera</taxon>
        <taxon>Endopterygota</taxon>
        <taxon>Diptera</taxon>
        <taxon>Brachycera</taxon>
        <taxon>Muscomorpha</taxon>
        <taxon>Ephydroidea</taxon>
        <taxon>Drosophilidae</taxon>
        <taxon>Drosophila</taxon>
        <taxon>Sophophora</taxon>
    </lineage>
</organism>
<dbReference type="InParanoid" id="B4NF42"/>
<evidence type="ECO:0000256" key="2">
    <source>
        <dbReference type="ARBA" id="ARBA00009116"/>
    </source>
</evidence>
<comment type="subcellular location">
    <subcellularLocation>
        <location evidence="1">Mitochondrion</location>
    </subcellularLocation>
</comment>
<proteinExistence type="inferred from homology"/>
<dbReference type="KEGG" id="dwi:6649447"/>
<reference evidence="5 6" key="1">
    <citation type="journal article" date="2007" name="Nature">
        <title>Evolution of genes and genomes on the Drosophila phylogeny.</title>
        <authorList>
            <consortium name="Drosophila 12 Genomes Consortium"/>
            <person name="Clark A.G."/>
            <person name="Eisen M.B."/>
            <person name="Smith D.R."/>
            <person name="Bergman C.M."/>
            <person name="Oliver B."/>
            <person name="Markow T.A."/>
            <person name="Kaufman T.C."/>
            <person name="Kellis M."/>
            <person name="Gelbart W."/>
            <person name="Iyer V.N."/>
            <person name="Pollard D.A."/>
            <person name="Sackton T.B."/>
            <person name="Larracuente A.M."/>
            <person name="Singh N.D."/>
            <person name="Abad J.P."/>
            <person name="Abt D.N."/>
            <person name="Adryan B."/>
            <person name="Aguade M."/>
            <person name="Akashi H."/>
            <person name="Anderson W.W."/>
            <person name="Aquadro C.F."/>
            <person name="Ardell D.H."/>
            <person name="Arguello R."/>
            <person name="Artieri C.G."/>
            <person name="Barbash D.A."/>
            <person name="Barker D."/>
            <person name="Barsanti P."/>
            <person name="Batterham P."/>
            <person name="Batzoglou S."/>
            <person name="Begun D."/>
            <person name="Bhutkar A."/>
            <person name="Blanco E."/>
            <person name="Bosak S.A."/>
            <person name="Bradley R.K."/>
            <person name="Brand A.D."/>
            <person name="Brent M.R."/>
            <person name="Brooks A.N."/>
            <person name="Brown R.H."/>
            <person name="Butlin R.K."/>
            <person name="Caggese C."/>
            <person name="Calvi B.R."/>
            <person name="Bernardo de Carvalho A."/>
            <person name="Caspi A."/>
            <person name="Castrezana S."/>
            <person name="Celniker S.E."/>
            <person name="Chang J.L."/>
            <person name="Chapple C."/>
            <person name="Chatterji S."/>
            <person name="Chinwalla A."/>
            <person name="Civetta A."/>
            <person name="Clifton S.W."/>
            <person name="Comeron J.M."/>
            <person name="Costello J.C."/>
            <person name="Coyne J.A."/>
            <person name="Daub J."/>
            <person name="David R.G."/>
            <person name="Delcher A.L."/>
            <person name="Delehaunty K."/>
            <person name="Do C.B."/>
            <person name="Ebling H."/>
            <person name="Edwards K."/>
            <person name="Eickbush T."/>
            <person name="Evans J.D."/>
            <person name="Filipski A."/>
            <person name="Findeiss S."/>
            <person name="Freyhult E."/>
            <person name="Fulton L."/>
            <person name="Fulton R."/>
            <person name="Garcia A.C."/>
            <person name="Gardiner A."/>
            <person name="Garfield D.A."/>
            <person name="Garvin B.E."/>
            <person name="Gibson G."/>
            <person name="Gilbert D."/>
            <person name="Gnerre S."/>
            <person name="Godfrey J."/>
            <person name="Good R."/>
            <person name="Gotea V."/>
            <person name="Gravely B."/>
            <person name="Greenberg A.J."/>
            <person name="Griffiths-Jones S."/>
            <person name="Gross S."/>
            <person name="Guigo R."/>
            <person name="Gustafson E.A."/>
            <person name="Haerty W."/>
            <person name="Hahn M.W."/>
            <person name="Halligan D.L."/>
            <person name="Halpern A.L."/>
            <person name="Halter G.M."/>
            <person name="Han M.V."/>
            <person name="Heger A."/>
            <person name="Hillier L."/>
            <person name="Hinrichs A.S."/>
            <person name="Holmes I."/>
            <person name="Hoskins R.A."/>
            <person name="Hubisz M.J."/>
            <person name="Hultmark D."/>
            <person name="Huntley M.A."/>
            <person name="Jaffe D.B."/>
            <person name="Jagadeeshan S."/>
            <person name="Jeck W.R."/>
            <person name="Johnson J."/>
            <person name="Jones C.D."/>
            <person name="Jordan W.C."/>
            <person name="Karpen G.H."/>
            <person name="Kataoka E."/>
            <person name="Keightley P.D."/>
            <person name="Kheradpour P."/>
            <person name="Kirkness E.F."/>
            <person name="Koerich L.B."/>
            <person name="Kristiansen K."/>
            <person name="Kudrna D."/>
            <person name="Kulathinal R.J."/>
            <person name="Kumar S."/>
            <person name="Kwok R."/>
            <person name="Lander E."/>
            <person name="Langley C.H."/>
            <person name="Lapoint R."/>
            <person name="Lazzaro B.P."/>
            <person name="Lee S.J."/>
            <person name="Levesque L."/>
            <person name="Li R."/>
            <person name="Lin C.F."/>
            <person name="Lin M.F."/>
            <person name="Lindblad-Toh K."/>
            <person name="Llopart A."/>
            <person name="Long M."/>
            <person name="Low L."/>
            <person name="Lozovsky E."/>
            <person name="Lu J."/>
            <person name="Luo M."/>
            <person name="Machado C.A."/>
            <person name="Makalowski W."/>
            <person name="Marzo M."/>
            <person name="Matsuda M."/>
            <person name="Matzkin L."/>
            <person name="McAllister B."/>
            <person name="McBride C.S."/>
            <person name="McKernan B."/>
            <person name="McKernan K."/>
            <person name="Mendez-Lago M."/>
            <person name="Minx P."/>
            <person name="Mollenhauer M.U."/>
            <person name="Montooth K."/>
            <person name="Mount S.M."/>
            <person name="Mu X."/>
            <person name="Myers E."/>
            <person name="Negre B."/>
            <person name="Newfeld S."/>
            <person name="Nielsen R."/>
            <person name="Noor M.A."/>
            <person name="O'Grady P."/>
            <person name="Pachter L."/>
            <person name="Papaceit M."/>
            <person name="Parisi M.J."/>
            <person name="Parisi M."/>
            <person name="Parts L."/>
            <person name="Pedersen J.S."/>
            <person name="Pesole G."/>
            <person name="Phillippy A.M."/>
            <person name="Ponting C.P."/>
            <person name="Pop M."/>
            <person name="Porcelli D."/>
            <person name="Powell J.R."/>
            <person name="Prohaska S."/>
            <person name="Pruitt K."/>
            <person name="Puig M."/>
            <person name="Quesneville H."/>
            <person name="Ram K.R."/>
            <person name="Rand D."/>
            <person name="Rasmussen M.D."/>
            <person name="Reed L.K."/>
            <person name="Reenan R."/>
            <person name="Reily A."/>
            <person name="Remington K.A."/>
            <person name="Rieger T.T."/>
            <person name="Ritchie M.G."/>
            <person name="Robin C."/>
            <person name="Rogers Y.H."/>
            <person name="Rohde C."/>
            <person name="Rozas J."/>
            <person name="Rubenfield M.J."/>
            <person name="Ruiz A."/>
            <person name="Russo S."/>
            <person name="Salzberg S.L."/>
            <person name="Sanchez-Gracia A."/>
            <person name="Saranga D.J."/>
            <person name="Sato H."/>
            <person name="Schaeffer S.W."/>
            <person name="Schatz M.C."/>
            <person name="Schlenke T."/>
            <person name="Schwartz R."/>
            <person name="Segarra C."/>
            <person name="Singh R.S."/>
            <person name="Sirot L."/>
            <person name="Sirota M."/>
            <person name="Sisneros N.B."/>
            <person name="Smith C.D."/>
            <person name="Smith T.F."/>
            <person name="Spieth J."/>
            <person name="Stage D.E."/>
            <person name="Stark A."/>
            <person name="Stephan W."/>
            <person name="Strausberg R.L."/>
            <person name="Strempel S."/>
            <person name="Sturgill D."/>
            <person name="Sutton G."/>
            <person name="Sutton G.G."/>
            <person name="Tao W."/>
            <person name="Teichmann S."/>
            <person name="Tobari Y.N."/>
            <person name="Tomimura Y."/>
            <person name="Tsolas J.M."/>
            <person name="Valente V.L."/>
            <person name="Venter E."/>
            <person name="Venter J.C."/>
            <person name="Vicario S."/>
            <person name="Vieira F.G."/>
            <person name="Vilella A.J."/>
            <person name="Villasante A."/>
            <person name="Walenz B."/>
            <person name="Wang J."/>
            <person name="Wasserman M."/>
            <person name="Watts T."/>
            <person name="Wilson D."/>
            <person name="Wilson R.K."/>
            <person name="Wing R.A."/>
            <person name="Wolfner M.F."/>
            <person name="Wong A."/>
            <person name="Wong G.K."/>
            <person name="Wu C.I."/>
            <person name="Wu G."/>
            <person name="Yamamoto D."/>
            <person name="Yang H.P."/>
            <person name="Yang S.P."/>
            <person name="Yorke J.A."/>
            <person name="Yoshida K."/>
            <person name="Zdobnov E."/>
            <person name="Zhang P."/>
            <person name="Zhang Y."/>
            <person name="Zimin A.V."/>
            <person name="Baldwin J."/>
            <person name="Abdouelleil A."/>
            <person name="Abdulkadir J."/>
            <person name="Abebe A."/>
            <person name="Abera B."/>
            <person name="Abreu J."/>
            <person name="Acer S.C."/>
            <person name="Aftuck L."/>
            <person name="Alexander A."/>
            <person name="An P."/>
            <person name="Anderson E."/>
            <person name="Anderson S."/>
            <person name="Arachi H."/>
            <person name="Azer M."/>
            <person name="Bachantsang P."/>
            <person name="Barry A."/>
            <person name="Bayul T."/>
            <person name="Berlin A."/>
            <person name="Bessette D."/>
            <person name="Bloom T."/>
            <person name="Blye J."/>
            <person name="Boguslavskiy L."/>
            <person name="Bonnet C."/>
            <person name="Boukhgalter B."/>
            <person name="Bourzgui I."/>
            <person name="Brown A."/>
            <person name="Cahill P."/>
            <person name="Channer S."/>
            <person name="Cheshatsang Y."/>
            <person name="Chuda L."/>
            <person name="Citroen M."/>
            <person name="Collymore A."/>
            <person name="Cooke P."/>
            <person name="Costello M."/>
            <person name="D'Aco K."/>
            <person name="Daza R."/>
            <person name="De Haan G."/>
            <person name="DeGray S."/>
            <person name="DeMaso C."/>
            <person name="Dhargay N."/>
            <person name="Dooley K."/>
            <person name="Dooley E."/>
            <person name="Doricent M."/>
            <person name="Dorje P."/>
            <person name="Dorjee K."/>
            <person name="Dupes A."/>
            <person name="Elong R."/>
            <person name="Falk J."/>
            <person name="Farina A."/>
            <person name="Faro S."/>
            <person name="Ferguson D."/>
            <person name="Fisher S."/>
            <person name="Foley C.D."/>
            <person name="Franke A."/>
            <person name="Friedrich D."/>
            <person name="Gadbois L."/>
            <person name="Gearin G."/>
            <person name="Gearin C.R."/>
            <person name="Giannoukos G."/>
            <person name="Goode T."/>
            <person name="Graham J."/>
            <person name="Grandbois E."/>
            <person name="Grewal S."/>
            <person name="Gyaltsen K."/>
            <person name="Hafez N."/>
            <person name="Hagos B."/>
            <person name="Hall J."/>
            <person name="Henson C."/>
            <person name="Hollinger A."/>
            <person name="Honan T."/>
            <person name="Huard M.D."/>
            <person name="Hughes L."/>
            <person name="Hurhula B."/>
            <person name="Husby M.E."/>
            <person name="Kamat A."/>
            <person name="Kanga B."/>
            <person name="Kashin S."/>
            <person name="Khazanovich D."/>
            <person name="Kisner P."/>
            <person name="Lance K."/>
            <person name="Lara M."/>
            <person name="Lee W."/>
            <person name="Lennon N."/>
            <person name="Letendre F."/>
            <person name="LeVine R."/>
            <person name="Lipovsky A."/>
            <person name="Liu X."/>
            <person name="Liu J."/>
            <person name="Liu S."/>
            <person name="Lokyitsang T."/>
            <person name="Lokyitsang Y."/>
            <person name="Lubonja R."/>
            <person name="Lui A."/>
            <person name="MacDonald P."/>
            <person name="Magnisalis V."/>
            <person name="Maru K."/>
            <person name="Matthews C."/>
            <person name="McCusker W."/>
            <person name="McDonough S."/>
            <person name="Mehta T."/>
            <person name="Meldrim J."/>
            <person name="Meneus L."/>
            <person name="Mihai O."/>
            <person name="Mihalev A."/>
            <person name="Mihova T."/>
            <person name="Mittelman R."/>
            <person name="Mlenga V."/>
            <person name="Montmayeur A."/>
            <person name="Mulrain L."/>
            <person name="Navidi A."/>
            <person name="Naylor J."/>
            <person name="Negash T."/>
            <person name="Nguyen T."/>
            <person name="Nguyen N."/>
            <person name="Nicol R."/>
            <person name="Norbu C."/>
            <person name="Norbu N."/>
            <person name="Novod N."/>
            <person name="O'Neill B."/>
            <person name="Osman S."/>
            <person name="Markiewicz E."/>
            <person name="Oyono O.L."/>
            <person name="Patti C."/>
            <person name="Phunkhang P."/>
            <person name="Pierre F."/>
            <person name="Priest M."/>
            <person name="Raghuraman S."/>
            <person name="Rege F."/>
            <person name="Reyes R."/>
            <person name="Rise C."/>
            <person name="Rogov P."/>
            <person name="Ross K."/>
            <person name="Ryan E."/>
            <person name="Settipalli S."/>
            <person name="Shea T."/>
            <person name="Sherpa N."/>
            <person name="Shi L."/>
            <person name="Shih D."/>
            <person name="Sparrow T."/>
            <person name="Spaulding J."/>
            <person name="Stalker J."/>
            <person name="Stange-Thomann N."/>
            <person name="Stavropoulos S."/>
            <person name="Stone C."/>
            <person name="Strader C."/>
            <person name="Tesfaye S."/>
            <person name="Thomson T."/>
            <person name="Thoulutsang Y."/>
            <person name="Thoulutsang D."/>
            <person name="Topham K."/>
            <person name="Topping I."/>
            <person name="Tsamla T."/>
            <person name="Vassiliev H."/>
            <person name="Vo A."/>
            <person name="Wangchuk T."/>
            <person name="Wangdi T."/>
            <person name="Weiand M."/>
            <person name="Wilkinson J."/>
            <person name="Wilson A."/>
            <person name="Yadav S."/>
            <person name="Young G."/>
            <person name="Yu Q."/>
            <person name="Zembek L."/>
            <person name="Zhong D."/>
            <person name="Zimmer A."/>
            <person name="Zwirko Z."/>
            <person name="Jaffe D.B."/>
            <person name="Alvarez P."/>
            <person name="Brockman W."/>
            <person name="Butler J."/>
            <person name="Chin C."/>
            <person name="Gnerre S."/>
            <person name="Grabherr M."/>
            <person name="Kleber M."/>
            <person name="Mauceli E."/>
            <person name="MacCallum I."/>
        </authorList>
    </citation>
    <scope>NUCLEOTIDE SEQUENCE [LARGE SCALE GENOMIC DNA]</scope>
    <source>
        <strain evidence="6">Tucson 14030-0811.24</strain>
    </source>
</reference>
<gene>
    <name evidence="5" type="primary">Dwil\GK22832</name>
    <name evidence="5" type="ORF">Dwil_GK22832</name>
</gene>
<dbReference type="PANTHER" id="PTHR13126">
    <property type="entry name" value="CHAPERONE ATP11"/>
    <property type="match status" value="1"/>
</dbReference>
<dbReference type="FunCoup" id="B4NF42">
    <property type="interactions" value="1141"/>
</dbReference>
<dbReference type="STRING" id="7260.B4NF42"/>
<dbReference type="Proteomes" id="UP000007798">
    <property type="component" value="Unassembled WGS sequence"/>
</dbReference>
<dbReference type="GO" id="GO:0033615">
    <property type="term" value="P:mitochondrial proton-transporting ATP synthase complex assembly"/>
    <property type="evidence" value="ECO:0007669"/>
    <property type="project" value="TreeGrafter"/>
</dbReference>
<keyword evidence="6" id="KW-1185">Reference proteome</keyword>
<evidence type="ECO:0000256" key="1">
    <source>
        <dbReference type="ARBA" id="ARBA00004173"/>
    </source>
</evidence>
<dbReference type="AlphaFoldDB" id="B4NF42"/>
<dbReference type="GO" id="GO:0005739">
    <property type="term" value="C:mitochondrion"/>
    <property type="evidence" value="ECO:0007669"/>
    <property type="project" value="UniProtKB-SubCell"/>
</dbReference>
<comment type="similarity">
    <text evidence="2">Belongs to the ATP11 family.</text>
</comment>